<reference evidence="9 10" key="1">
    <citation type="journal article" date="2018" name="Nat. Biotechnol.">
        <title>A standardized bacterial taxonomy based on genome phylogeny substantially revises the tree of life.</title>
        <authorList>
            <person name="Parks D.H."/>
            <person name="Chuvochina M."/>
            <person name="Waite D.W."/>
            <person name="Rinke C."/>
            <person name="Skarshewski A."/>
            <person name="Chaumeil P.A."/>
            <person name="Hugenholtz P."/>
        </authorList>
    </citation>
    <scope>NUCLEOTIDE SEQUENCE [LARGE SCALE GENOMIC DNA]</scope>
    <source>
        <strain evidence="8">UBA11621</strain>
        <strain evidence="7">UBA11978</strain>
    </source>
</reference>
<dbReference type="Proteomes" id="UP000264779">
    <property type="component" value="Unassembled WGS sequence"/>
</dbReference>
<evidence type="ECO:0000256" key="1">
    <source>
        <dbReference type="ARBA" id="ARBA00022448"/>
    </source>
</evidence>
<dbReference type="Gene3D" id="3.40.50.300">
    <property type="entry name" value="P-loop containing nucleotide triphosphate hydrolases"/>
    <property type="match status" value="1"/>
</dbReference>
<feature type="domain" description="ABC transporter" evidence="6">
    <location>
        <begin position="14"/>
        <end position="259"/>
    </location>
</feature>
<dbReference type="SUPFAM" id="SSF52540">
    <property type="entry name" value="P-loop containing nucleoside triphosphate hydrolases"/>
    <property type="match status" value="1"/>
</dbReference>
<protein>
    <submittedName>
        <fullName evidence="7">Heme ABC transporter ATPase</fullName>
    </submittedName>
</protein>
<keyword evidence="3" id="KW-0067">ATP-binding</keyword>
<dbReference type="AlphaFoldDB" id="A0A349TQG3"/>
<accession>A0A349TQG3</accession>
<dbReference type="InterPro" id="IPR027417">
    <property type="entry name" value="P-loop_NTPase"/>
</dbReference>
<evidence type="ECO:0000313" key="10">
    <source>
        <dbReference type="Proteomes" id="UP000264779"/>
    </source>
</evidence>
<comment type="function">
    <text evidence="5">Part of the ABC transporter complex HmuTUV involved in hemin import. Responsible for energy coupling to the transport system.</text>
</comment>
<evidence type="ECO:0000256" key="4">
    <source>
        <dbReference type="ARBA" id="ARBA00022967"/>
    </source>
</evidence>
<evidence type="ECO:0000256" key="5">
    <source>
        <dbReference type="ARBA" id="ARBA00037066"/>
    </source>
</evidence>
<evidence type="ECO:0000313" key="9">
    <source>
        <dbReference type="Proteomes" id="UP000263517"/>
    </source>
</evidence>
<sequence>MDNSITQTPENTVLQVIEVQVKRGERSLLNKVNFTVKAGEFIAIAGENGCGKSTLLSTICGGEGAFRALVSGKIYVHDTPLEHYSAQQLATMRAVMCQHQTSPFGFLVDEVLTLARHAMIEPSHIRRGCIATVSDALDLSHLLHRNIQTLSGGEQQRVYLAKALLQLVPSSLEDDLTGKLLLLDEPTSALDLRHQKLVMGLLAKLSQHGLSIICISHDINLVTPYCTRMLVLANQGVIADGSPADVLDQRILKQCYQTDLHLIKHPEHGVFVTH</sequence>
<gene>
    <name evidence="7" type="ORF">DCW74_02490</name>
    <name evidence="8" type="ORF">DEB45_11085</name>
</gene>
<dbReference type="InterPro" id="IPR003439">
    <property type="entry name" value="ABC_transporter-like_ATP-bd"/>
</dbReference>
<dbReference type="SMART" id="SM00382">
    <property type="entry name" value="AAA"/>
    <property type="match status" value="1"/>
</dbReference>
<dbReference type="CDD" id="cd03214">
    <property type="entry name" value="ABC_Iron-Siderophores_B12_Hemin"/>
    <property type="match status" value="1"/>
</dbReference>
<evidence type="ECO:0000313" key="7">
    <source>
        <dbReference type="EMBL" id="HAW74585.1"/>
    </source>
</evidence>
<comment type="caution">
    <text evidence="7">The sequence shown here is derived from an EMBL/GenBank/DDBJ whole genome shotgun (WGS) entry which is preliminary data.</text>
</comment>
<dbReference type="InterPro" id="IPR003593">
    <property type="entry name" value="AAA+_ATPase"/>
</dbReference>
<dbReference type="PROSITE" id="PS50893">
    <property type="entry name" value="ABC_TRANSPORTER_2"/>
    <property type="match status" value="1"/>
</dbReference>
<keyword evidence="2" id="KW-0547">Nucleotide-binding</keyword>
<dbReference type="EMBL" id="DONK01000164">
    <property type="protein sequence ID" value="HBU51794.1"/>
    <property type="molecule type" value="Genomic_DNA"/>
</dbReference>
<dbReference type="PANTHER" id="PTHR42794">
    <property type="entry name" value="HEMIN IMPORT ATP-BINDING PROTEIN HMUV"/>
    <property type="match status" value="1"/>
</dbReference>
<dbReference type="GO" id="GO:0005524">
    <property type="term" value="F:ATP binding"/>
    <property type="evidence" value="ECO:0007669"/>
    <property type="project" value="UniProtKB-KW"/>
</dbReference>
<evidence type="ECO:0000256" key="3">
    <source>
        <dbReference type="ARBA" id="ARBA00022840"/>
    </source>
</evidence>
<evidence type="ECO:0000259" key="6">
    <source>
        <dbReference type="PROSITE" id="PS50893"/>
    </source>
</evidence>
<dbReference type="EMBL" id="DNAN01000087">
    <property type="protein sequence ID" value="HAW74585.1"/>
    <property type="molecule type" value="Genomic_DNA"/>
</dbReference>
<keyword evidence="1" id="KW-0813">Transport</keyword>
<dbReference type="PANTHER" id="PTHR42794:SF1">
    <property type="entry name" value="HEMIN IMPORT ATP-BINDING PROTEIN HMUV"/>
    <property type="match status" value="1"/>
</dbReference>
<name>A0A349TQG3_9ALTE</name>
<dbReference type="Proteomes" id="UP000263517">
    <property type="component" value="Unassembled WGS sequence"/>
</dbReference>
<proteinExistence type="predicted"/>
<dbReference type="RefSeq" id="WP_272963535.1">
    <property type="nucleotide sequence ID" value="NZ_CALBIY010000012.1"/>
</dbReference>
<evidence type="ECO:0000256" key="2">
    <source>
        <dbReference type="ARBA" id="ARBA00022741"/>
    </source>
</evidence>
<dbReference type="GO" id="GO:0016887">
    <property type="term" value="F:ATP hydrolysis activity"/>
    <property type="evidence" value="ECO:0007669"/>
    <property type="project" value="InterPro"/>
</dbReference>
<organism evidence="7 9">
    <name type="scientific">Alteromonas australica</name>
    <dbReference type="NCBI Taxonomy" id="589873"/>
    <lineage>
        <taxon>Bacteria</taxon>
        <taxon>Pseudomonadati</taxon>
        <taxon>Pseudomonadota</taxon>
        <taxon>Gammaproteobacteria</taxon>
        <taxon>Alteromonadales</taxon>
        <taxon>Alteromonadaceae</taxon>
        <taxon>Alteromonas/Salinimonas group</taxon>
        <taxon>Alteromonas</taxon>
    </lineage>
</organism>
<dbReference type="STRING" id="589873.EP12_18500"/>
<keyword evidence="4" id="KW-1278">Translocase</keyword>
<evidence type="ECO:0000313" key="8">
    <source>
        <dbReference type="EMBL" id="HBU51794.1"/>
    </source>
</evidence>
<dbReference type="Pfam" id="PF00005">
    <property type="entry name" value="ABC_tran"/>
    <property type="match status" value="1"/>
</dbReference>